<dbReference type="InterPro" id="IPR051245">
    <property type="entry name" value="eIF5-mimic_regulator"/>
</dbReference>
<dbReference type="PROSITE" id="PS51363">
    <property type="entry name" value="W2"/>
    <property type="match status" value="1"/>
</dbReference>
<dbReference type="STRING" id="695850.A0A067BUH7"/>
<feature type="domain" description="W2" evidence="1">
    <location>
        <begin position="23"/>
        <end position="190"/>
    </location>
</feature>
<proteinExistence type="predicted"/>
<dbReference type="OrthoDB" id="10250831at2759"/>
<dbReference type="CDD" id="cd11561">
    <property type="entry name" value="W2_eIF5"/>
    <property type="match status" value="1"/>
</dbReference>
<dbReference type="SUPFAM" id="SSF48371">
    <property type="entry name" value="ARM repeat"/>
    <property type="match status" value="1"/>
</dbReference>
<dbReference type="GO" id="GO:0005737">
    <property type="term" value="C:cytoplasm"/>
    <property type="evidence" value="ECO:0007669"/>
    <property type="project" value="TreeGrafter"/>
</dbReference>
<gene>
    <name evidence="2" type="ORF">SPRG_21239</name>
</gene>
<organism evidence="2 3">
    <name type="scientific">Saprolegnia parasitica (strain CBS 223.65)</name>
    <dbReference type="NCBI Taxonomy" id="695850"/>
    <lineage>
        <taxon>Eukaryota</taxon>
        <taxon>Sar</taxon>
        <taxon>Stramenopiles</taxon>
        <taxon>Oomycota</taxon>
        <taxon>Saprolegniomycetes</taxon>
        <taxon>Saprolegniales</taxon>
        <taxon>Saprolegniaceae</taxon>
        <taxon>Saprolegnia</taxon>
    </lineage>
</organism>
<dbReference type="AlphaFoldDB" id="A0A067BUH7"/>
<dbReference type="SMART" id="SM00515">
    <property type="entry name" value="eIF5C"/>
    <property type="match status" value="1"/>
</dbReference>
<dbReference type="GO" id="GO:0016020">
    <property type="term" value="C:membrane"/>
    <property type="evidence" value="ECO:0007669"/>
    <property type="project" value="TreeGrafter"/>
</dbReference>
<evidence type="ECO:0000313" key="3">
    <source>
        <dbReference type="Proteomes" id="UP000030745"/>
    </source>
</evidence>
<reference evidence="2 3" key="1">
    <citation type="journal article" date="2013" name="PLoS Genet.">
        <title>Distinctive expansion of potential virulence genes in the genome of the oomycete fish pathogen Saprolegnia parasitica.</title>
        <authorList>
            <person name="Jiang R.H."/>
            <person name="de Bruijn I."/>
            <person name="Haas B.J."/>
            <person name="Belmonte R."/>
            <person name="Lobach L."/>
            <person name="Christie J."/>
            <person name="van den Ackerveken G."/>
            <person name="Bottin A."/>
            <person name="Bulone V."/>
            <person name="Diaz-Moreno S.M."/>
            <person name="Dumas B."/>
            <person name="Fan L."/>
            <person name="Gaulin E."/>
            <person name="Govers F."/>
            <person name="Grenville-Briggs L.J."/>
            <person name="Horner N.R."/>
            <person name="Levin J.Z."/>
            <person name="Mammella M."/>
            <person name="Meijer H.J."/>
            <person name="Morris P."/>
            <person name="Nusbaum C."/>
            <person name="Oome S."/>
            <person name="Phillips A.J."/>
            <person name="van Rooyen D."/>
            <person name="Rzeszutek E."/>
            <person name="Saraiva M."/>
            <person name="Secombes C.J."/>
            <person name="Seidl M.F."/>
            <person name="Snel B."/>
            <person name="Stassen J.H."/>
            <person name="Sykes S."/>
            <person name="Tripathy S."/>
            <person name="van den Berg H."/>
            <person name="Vega-Arreguin J.C."/>
            <person name="Wawra S."/>
            <person name="Young S.K."/>
            <person name="Zeng Q."/>
            <person name="Dieguez-Uribeondo J."/>
            <person name="Russ C."/>
            <person name="Tyler B.M."/>
            <person name="van West P."/>
        </authorList>
    </citation>
    <scope>NUCLEOTIDE SEQUENCE [LARGE SCALE GENOMIC DNA]</scope>
    <source>
        <strain evidence="2 3">CBS 223.65</strain>
    </source>
</reference>
<name>A0A067BUH7_SAPPC</name>
<evidence type="ECO:0000259" key="1">
    <source>
        <dbReference type="PROSITE" id="PS51363"/>
    </source>
</evidence>
<dbReference type="InterPro" id="IPR016024">
    <property type="entry name" value="ARM-type_fold"/>
</dbReference>
<dbReference type="Pfam" id="PF02020">
    <property type="entry name" value="W2"/>
    <property type="match status" value="1"/>
</dbReference>
<dbReference type="KEGG" id="spar:SPRG_21239"/>
<dbReference type="Proteomes" id="UP000030745">
    <property type="component" value="Unassembled WGS sequence"/>
</dbReference>
<accession>A0A067BUH7</accession>
<dbReference type="InterPro" id="IPR003307">
    <property type="entry name" value="W2_domain"/>
</dbReference>
<dbReference type="PANTHER" id="PTHR14208:SF2">
    <property type="entry name" value="PROTEIN KRASAVIETZ"/>
    <property type="match status" value="1"/>
</dbReference>
<dbReference type="VEuPathDB" id="FungiDB:SPRG_21239"/>
<dbReference type="GeneID" id="24142062"/>
<dbReference type="PANTHER" id="PTHR14208">
    <property type="entry name" value="BASIC LEUCINE ZIPPER AND W2 DOMAIN-CONTAINING PROTEIN"/>
    <property type="match status" value="1"/>
</dbReference>
<dbReference type="Gene3D" id="1.25.40.180">
    <property type="match status" value="1"/>
</dbReference>
<keyword evidence="3" id="KW-1185">Reference proteome</keyword>
<evidence type="ECO:0000313" key="2">
    <source>
        <dbReference type="EMBL" id="KDO21928.1"/>
    </source>
</evidence>
<sequence length="193" mass="21063">MAANAAEQAAADLAAAAALENLNVDDDGAIESAVESLTAFLSSPRSDAAILDEVVKQQTNAALLVGDRLAIFFGAAFTAQILAVNEIAKYARVLEKLVDSERLQFQLIALTEHFCAVKVPALLHSFPVILKLLYDEDVLAEDTILSWSVDETRKNYAHYEVTDAHAIALKKALTPFIDWLENAEEEESDEDDE</sequence>
<dbReference type="RefSeq" id="XP_012207390.1">
    <property type="nucleotide sequence ID" value="XM_012352000.1"/>
</dbReference>
<dbReference type="EMBL" id="KK583278">
    <property type="protein sequence ID" value="KDO21928.1"/>
    <property type="molecule type" value="Genomic_DNA"/>
</dbReference>
<protein>
    <recommendedName>
        <fullName evidence="1">W2 domain-containing protein</fullName>
    </recommendedName>
</protein>